<dbReference type="GO" id="GO:0016887">
    <property type="term" value="F:ATP hydrolysis activity"/>
    <property type="evidence" value="ECO:0007669"/>
    <property type="project" value="InterPro"/>
</dbReference>
<protein>
    <recommendedName>
        <fullName evidence="7">Spermidine/putrescine import ATP-binding protein PotA</fullName>
        <ecNumber evidence="7">7.6.2.11</ecNumber>
    </recommendedName>
</protein>
<dbReference type="Gene3D" id="2.40.50.100">
    <property type="match status" value="1"/>
</dbReference>
<dbReference type="PROSITE" id="PS50893">
    <property type="entry name" value="ABC_TRANSPORTER_2"/>
    <property type="match status" value="1"/>
</dbReference>
<keyword evidence="10" id="KW-1185">Reference proteome</keyword>
<dbReference type="InterPro" id="IPR003593">
    <property type="entry name" value="AAA+_ATPase"/>
</dbReference>
<accession>A0A4R1I4X5</accession>
<keyword evidence="4 7" id="KW-0067">ATP-binding</keyword>
<dbReference type="SMART" id="SM00382">
    <property type="entry name" value="AAA"/>
    <property type="match status" value="1"/>
</dbReference>
<comment type="subunit">
    <text evidence="7">The complex is composed of two ATP-binding proteins (PotA), two transmembrane proteins (PotB and PotC) and a solute-binding protein (PotD).</text>
</comment>
<comment type="caution">
    <text evidence="9">The sequence shown here is derived from an EMBL/GenBank/DDBJ whole genome shotgun (WGS) entry which is preliminary data.</text>
</comment>
<dbReference type="InterPro" id="IPR003439">
    <property type="entry name" value="ABC_transporter-like_ATP-bd"/>
</dbReference>
<dbReference type="Pfam" id="PF08402">
    <property type="entry name" value="TOBE_2"/>
    <property type="match status" value="1"/>
</dbReference>
<evidence type="ECO:0000259" key="8">
    <source>
        <dbReference type="PROSITE" id="PS50893"/>
    </source>
</evidence>
<keyword evidence="1 7" id="KW-0813">Transport</keyword>
<evidence type="ECO:0000256" key="5">
    <source>
        <dbReference type="ARBA" id="ARBA00022967"/>
    </source>
</evidence>
<dbReference type="InterPro" id="IPR005893">
    <property type="entry name" value="PotA-like"/>
</dbReference>
<dbReference type="InterPro" id="IPR017871">
    <property type="entry name" value="ABC_transporter-like_CS"/>
</dbReference>
<comment type="function">
    <text evidence="7">Part of the ABC transporter complex PotABCD involved in spermidine/putrescine import. Responsible for energy coupling to the transport system.</text>
</comment>
<dbReference type="PANTHER" id="PTHR42781:SF4">
    <property type="entry name" value="SPERMIDINE_PUTRESCINE IMPORT ATP-BINDING PROTEIN POTA"/>
    <property type="match status" value="1"/>
</dbReference>
<dbReference type="Proteomes" id="UP000295030">
    <property type="component" value="Unassembled WGS sequence"/>
</dbReference>
<dbReference type="InterPro" id="IPR013611">
    <property type="entry name" value="Transp-assoc_OB_typ2"/>
</dbReference>
<dbReference type="NCBIfam" id="TIGR01187">
    <property type="entry name" value="potA"/>
    <property type="match status" value="1"/>
</dbReference>
<comment type="catalytic activity">
    <reaction evidence="7">
        <text>ATP + H2O + polyamine-[polyamine-binding protein]Side 1 = ADP + phosphate + polyamineSide 2 + [polyamine-binding protein]Side 1.</text>
        <dbReference type="EC" id="7.6.2.11"/>
    </reaction>
</comment>
<keyword evidence="6 7" id="KW-0472">Membrane</keyword>
<dbReference type="OrthoDB" id="9802264at2"/>
<comment type="similarity">
    <text evidence="7">Belongs to the ABC transporter superfamily. Spermidine/putrescine importer (TC 3.A.1.11.1) family.</text>
</comment>
<name>A0A4R1I4X5_ANCAQ</name>
<keyword evidence="3 7" id="KW-0547">Nucleotide-binding</keyword>
<dbReference type="PANTHER" id="PTHR42781">
    <property type="entry name" value="SPERMIDINE/PUTRESCINE IMPORT ATP-BINDING PROTEIN POTA"/>
    <property type="match status" value="1"/>
</dbReference>
<dbReference type="InterPro" id="IPR027417">
    <property type="entry name" value="P-loop_NTPase"/>
</dbReference>
<dbReference type="GO" id="GO:0015417">
    <property type="term" value="F:ABC-type polyamine transporter activity"/>
    <property type="evidence" value="ECO:0007669"/>
    <property type="project" value="UniProtKB-EC"/>
</dbReference>
<evidence type="ECO:0000256" key="1">
    <source>
        <dbReference type="ARBA" id="ARBA00022448"/>
    </source>
</evidence>
<dbReference type="PROSITE" id="PS00211">
    <property type="entry name" value="ABC_TRANSPORTER_1"/>
    <property type="match status" value="1"/>
</dbReference>
<dbReference type="SUPFAM" id="SSF52540">
    <property type="entry name" value="P-loop containing nucleoside triphosphate hydrolases"/>
    <property type="match status" value="1"/>
</dbReference>
<feature type="domain" description="ABC transporter" evidence="8">
    <location>
        <begin position="15"/>
        <end position="245"/>
    </location>
</feature>
<evidence type="ECO:0000313" key="10">
    <source>
        <dbReference type="Proteomes" id="UP000295030"/>
    </source>
</evidence>
<organism evidence="9 10">
    <name type="scientific">Ancylobacter aquaticus</name>
    <dbReference type="NCBI Taxonomy" id="100"/>
    <lineage>
        <taxon>Bacteria</taxon>
        <taxon>Pseudomonadati</taxon>
        <taxon>Pseudomonadota</taxon>
        <taxon>Alphaproteobacteria</taxon>
        <taxon>Hyphomicrobiales</taxon>
        <taxon>Xanthobacteraceae</taxon>
        <taxon>Ancylobacter</taxon>
    </lineage>
</organism>
<dbReference type="RefSeq" id="WP_131833721.1">
    <property type="nucleotide sequence ID" value="NZ_SMFY01000001.1"/>
</dbReference>
<gene>
    <name evidence="7" type="primary">potA</name>
    <name evidence="9" type="ORF">EV667_0472</name>
</gene>
<dbReference type="EMBL" id="SMFY01000001">
    <property type="protein sequence ID" value="TCK30384.1"/>
    <property type="molecule type" value="Genomic_DNA"/>
</dbReference>
<keyword evidence="2 7" id="KW-1003">Cell membrane</keyword>
<evidence type="ECO:0000256" key="3">
    <source>
        <dbReference type="ARBA" id="ARBA00022741"/>
    </source>
</evidence>
<dbReference type="InterPro" id="IPR050093">
    <property type="entry name" value="ABC_SmlMolc_Importer"/>
</dbReference>
<sequence length="373" mass="40542">MANPLPEGTTRAADIAVDDVQKSYGAHRAVHGVSFTIEPGHVLSLLGPSGCGKTTIMRMIAGLIDPSAGDIRIAGRSVTRTPVHRRNIGMLFQNYALFPHLTVARNLAFGLEMRKVPKDEIARRVTATLNTVRLSAFAERLPHQLSGGQQQRVGLARALIVEPSVLLLDEPFGALDKKLRENMQIEMRQLQQRLGITTLMVTHDQDEALTLSDRVAVMNNGRIEQVGTPKEVYENPATRFVASFIGTSNFFHGRVTRRETGGYLVTTGDGLTLALDGTPPADGQATIALRPESVRIAPATGEAGPNAARMTVEQVVYHGISTHYYLRRPGEEPLIAVRQNDVVDAVAPDIGPGSEVLASWQADRNRLVREDAA</sequence>
<dbReference type="Gene3D" id="3.40.50.300">
    <property type="entry name" value="P-loop containing nucleotide triphosphate hydrolases"/>
    <property type="match status" value="1"/>
</dbReference>
<dbReference type="InterPro" id="IPR008995">
    <property type="entry name" value="Mo/tungstate-bd_C_term_dom"/>
</dbReference>
<dbReference type="SUPFAM" id="SSF50331">
    <property type="entry name" value="MOP-like"/>
    <property type="match status" value="1"/>
</dbReference>
<dbReference type="GO" id="GO:0005524">
    <property type="term" value="F:ATP binding"/>
    <property type="evidence" value="ECO:0007669"/>
    <property type="project" value="UniProtKB-KW"/>
</dbReference>
<reference evidence="9 10" key="1">
    <citation type="submission" date="2019-03" db="EMBL/GenBank/DDBJ databases">
        <title>Genomic Encyclopedia of Type Strains, Phase IV (KMG-IV): sequencing the most valuable type-strain genomes for metagenomic binning, comparative biology and taxonomic classification.</title>
        <authorList>
            <person name="Goeker M."/>
        </authorList>
    </citation>
    <scope>NUCLEOTIDE SEQUENCE [LARGE SCALE GENOMIC DNA]</scope>
    <source>
        <strain evidence="9 10">DSM 101</strain>
    </source>
</reference>
<dbReference type="FunFam" id="3.40.50.300:FF:000425">
    <property type="entry name" value="Probable ABC transporter, ATP-binding subunit"/>
    <property type="match status" value="1"/>
</dbReference>
<evidence type="ECO:0000256" key="4">
    <source>
        <dbReference type="ARBA" id="ARBA00022840"/>
    </source>
</evidence>
<evidence type="ECO:0000256" key="7">
    <source>
        <dbReference type="RuleBase" id="RU364083"/>
    </source>
</evidence>
<proteinExistence type="inferred from homology"/>
<dbReference type="EC" id="7.6.2.11" evidence="7"/>
<dbReference type="GO" id="GO:0043190">
    <property type="term" value="C:ATP-binding cassette (ABC) transporter complex"/>
    <property type="evidence" value="ECO:0007669"/>
    <property type="project" value="InterPro"/>
</dbReference>
<evidence type="ECO:0000256" key="2">
    <source>
        <dbReference type="ARBA" id="ARBA00022475"/>
    </source>
</evidence>
<dbReference type="Pfam" id="PF00005">
    <property type="entry name" value="ABC_tran"/>
    <property type="match status" value="1"/>
</dbReference>
<keyword evidence="5 7" id="KW-1278">Translocase</keyword>
<dbReference type="AlphaFoldDB" id="A0A4R1I4X5"/>
<evidence type="ECO:0000256" key="6">
    <source>
        <dbReference type="ARBA" id="ARBA00023136"/>
    </source>
</evidence>
<dbReference type="GO" id="GO:0015697">
    <property type="term" value="P:quaternary ammonium group transport"/>
    <property type="evidence" value="ECO:0007669"/>
    <property type="project" value="UniProtKB-ARBA"/>
</dbReference>
<evidence type="ECO:0000313" key="9">
    <source>
        <dbReference type="EMBL" id="TCK30384.1"/>
    </source>
</evidence>